<protein>
    <submittedName>
        <fullName evidence="3">Uncharacterized protein</fullName>
    </submittedName>
</protein>
<dbReference type="SUPFAM" id="SSF53067">
    <property type="entry name" value="Actin-like ATPase domain"/>
    <property type="match status" value="2"/>
</dbReference>
<feature type="domain" description="Plasmid segregation protein ParM/StbA N-terminal" evidence="1">
    <location>
        <begin position="3"/>
        <end position="162"/>
    </location>
</feature>
<dbReference type="CDD" id="cd24022">
    <property type="entry name" value="ASKHA_NBD_ParM_R1-like"/>
    <property type="match status" value="1"/>
</dbReference>
<dbReference type="AlphaFoldDB" id="A0A1V3SVF5"/>
<evidence type="ECO:0000259" key="1">
    <source>
        <dbReference type="Pfam" id="PF06406"/>
    </source>
</evidence>
<organism evidence="3 4">
    <name type="scientific">Leptospirillum ferriphilum</name>
    <dbReference type="NCBI Taxonomy" id="178606"/>
    <lineage>
        <taxon>Bacteria</taxon>
        <taxon>Pseudomonadati</taxon>
        <taxon>Nitrospirota</taxon>
        <taxon>Nitrospiria</taxon>
        <taxon>Nitrospirales</taxon>
        <taxon>Nitrospiraceae</taxon>
        <taxon>Leptospirillum</taxon>
    </lineage>
</organism>
<feature type="domain" description="Actin homologue MreB-like C-terminal" evidence="2">
    <location>
        <begin position="180"/>
        <end position="298"/>
    </location>
</feature>
<accession>A0A1V3SVF5</accession>
<proteinExistence type="predicted"/>
<dbReference type="Pfam" id="PF21522">
    <property type="entry name" value="MreB-like_C"/>
    <property type="match status" value="1"/>
</dbReference>
<dbReference type="InterPro" id="IPR056367">
    <property type="entry name" value="ASKHA_NBD_ParM_R1-like"/>
</dbReference>
<dbReference type="Proteomes" id="UP000188586">
    <property type="component" value="Unassembled WGS sequence"/>
</dbReference>
<dbReference type="EMBL" id="MPOJ01000010">
    <property type="protein sequence ID" value="OOH72809.1"/>
    <property type="molecule type" value="Genomic_DNA"/>
</dbReference>
<gene>
    <name evidence="3" type="ORF">BOX24_05315</name>
</gene>
<comment type="caution">
    <text evidence="3">The sequence shown here is derived from an EMBL/GenBank/DDBJ whole genome shotgun (WGS) entry which is preliminary data.</text>
</comment>
<dbReference type="InterPro" id="IPR049067">
    <property type="entry name" value="MreB-like_C"/>
</dbReference>
<sequence length="331" mass="36223">MINVGIDDGYAAVKVAWHDGEGTIRTLTVPSRARRGSYGVGTLIGEDVSVMGFETEGERFTVGPGIEGETTRIPEYNLSSLSRILSHYALVVAGFAGKSVRIASGLPLDRYFRDERDGKKKDEVRIARKVENFAKPVRRLDGGETARIERHAVFAQGLAAVVDWRASGRSVRSQESPVGVVDIGGQTTDVSVIRPHFQADHDRLSTFEVGALDARDLARRRIRSAYDADEISDEDMDVAMTTGKIKIWGKDVFVADECRAAVKEVESQLDARIRSVFGKKTSGLEAVLFVGGGVYPFRDLTTGFPNAVIPECPEFANARGLLKVLAYQESR</sequence>
<dbReference type="Gene3D" id="3.30.420.40">
    <property type="match status" value="2"/>
</dbReference>
<name>A0A1V3SVF5_9BACT</name>
<evidence type="ECO:0000313" key="4">
    <source>
        <dbReference type="Proteomes" id="UP000188586"/>
    </source>
</evidence>
<evidence type="ECO:0000313" key="3">
    <source>
        <dbReference type="EMBL" id="OOH72809.1"/>
    </source>
</evidence>
<evidence type="ECO:0000259" key="2">
    <source>
        <dbReference type="Pfam" id="PF21522"/>
    </source>
</evidence>
<dbReference type="Pfam" id="PF06406">
    <property type="entry name" value="StbA_N"/>
    <property type="match status" value="1"/>
</dbReference>
<reference evidence="3 4" key="1">
    <citation type="submission" date="2016-11" db="EMBL/GenBank/DDBJ databases">
        <title>Comparative genomics of co-occurring bacteria in distinct bioleaching systems unravels niche-specific adaptation.</title>
        <authorList>
            <person name="Zhang X."/>
            <person name="Liu X."/>
            <person name="Yin H."/>
        </authorList>
    </citation>
    <scope>NUCLEOTIDE SEQUENCE [LARGE SCALE GENOMIC DNA]</scope>
    <source>
        <strain evidence="3 4">DX</strain>
    </source>
</reference>
<dbReference type="InterPro" id="IPR009440">
    <property type="entry name" value="ParM/StbA_N"/>
</dbReference>
<dbReference type="RefSeq" id="WP_077303886.1">
    <property type="nucleotide sequence ID" value="NZ_JBPKCJ010000001.1"/>
</dbReference>
<dbReference type="InterPro" id="IPR043129">
    <property type="entry name" value="ATPase_NBD"/>
</dbReference>